<feature type="compositionally biased region" description="Polar residues" evidence="2">
    <location>
        <begin position="316"/>
        <end position="329"/>
    </location>
</feature>
<evidence type="ECO:0000313" key="4">
    <source>
        <dbReference type="Proteomes" id="UP000036987"/>
    </source>
</evidence>
<protein>
    <submittedName>
        <fullName evidence="3">Uncharacterized protein</fullName>
    </submittedName>
</protein>
<feature type="region of interest" description="Disordered" evidence="2">
    <location>
        <begin position="280"/>
        <end position="429"/>
    </location>
</feature>
<comment type="caution">
    <text evidence="3">The sequence shown here is derived from an EMBL/GenBank/DDBJ whole genome shotgun (WGS) entry which is preliminary data.</text>
</comment>
<gene>
    <name evidence="3" type="ORF">ZOSMA_37G00910</name>
</gene>
<keyword evidence="4" id="KW-1185">Reference proteome</keyword>
<dbReference type="OMA" id="CVSKMSK"/>
<dbReference type="STRING" id="29655.A0A0K9P7S1"/>
<feature type="compositionally biased region" description="Polar residues" evidence="2">
    <location>
        <begin position="397"/>
        <end position="415"/>
    </location>
</feature>
<dbReference type="PANTHER" id="PTHR35992">
    <property type="entry name" value="CYTOMATRIX PROTEIN-LIKE PROTEIN"/>
    <property type="match status" value="1"/>
</dbReference>
<accession>A0A0K9P7S1</accession>
<name>A0A0K9P7S1_ZOSMR</name>
<dbReference type="OrthoDB" id="1921280at2759"/>
<keyword evidence="1" id="KW-0175">Coiled coil</keyword>
<feature type="compositionally biased region" description="Polar residues" evidence="2">
    <location>
        <begin position="355"/>
        <end position="371"/>
    </location>
</feature>
<feature type="coiled-coil region" evidence="1">
    <location>
        <begin position="197"/>
        <end position="259"/>
    </location>
</feature>
<dbReference type="EMBL" id="LFYR01001173">
    <property type="protein sequence ID" value="KMZ64210.1"/>
    <property type="molecule type" value="Genomic_DNA"/>
</dbReference>
<evidence type="ECO:0000256" key="1">
    <source>
        <dbReference type="SAM" id="Coils"/>
    </source>
</evidence>
<feature type="compositionally biased region" description="Polar residues" evidence="2">
    <location>
        <begin position="297"/>
        <end position="309"/>
    </location>
</feature>
<feature type="coiled-coil region" evidence="1">
    <location>
        <begin position="136"/>
        <end position="163"/>
    </location>
</feature>
<evidence type="ECO:0000256" key="2">
    <source>
        <dbReference type="SAM" id="MobiDB-lite"/>
    </source>
</evidence>
<dbReference type="PANTHER" id="PTHR35992:SF1">
    <property type="entry name" value="CYTOMATRIX PROTEIN-LIKE PROTEIN"/>
    <property type="match status" value="1"/>
</dbReference>
<reference evidence="4" key="1">
    <citation type="journal article" date="2016" name="Nature">
        <title>The genome of the seagrass Zostera marina reveals angiosperm adaptation to the sea.</title>
        <authorList>
            <person name="Olsen J.L."/>
            <person name="Rouze P."/>
            <person name="Verhelst B."/>
            <person name="Lin Y.-C."/>
            <person name="Bayer T."/>
            <person name="Collen J."/>
            <person name="Dattolo E."/>
            <person name="De Paoli E."/>
            <person name="Dittami S."/>
            <person name="Maumus F."/>
            <person name="Michel G."/>
            <person name="Kersting A."/>
            <person name="Lauritano C."/>
            <person name="Lohaus R."/>
            <person name="Toepel M."/>
            <person name="Tonon T."/>
            <person name="Vanneste K."/>
            <person name="Amirebrahimi M."/>
            <person name="Brakel J."/>
            <person name="Bostroem C."/>
            <person name="Chovatia M."/>
            <person name="Grimwood J."/>
            <person name="Jenkins J.W."/>
            <person name="Jueterbock A."/>
            <person name="Mraz A."/>
            <person name="Stam W.T."/>
            <person name="Tice H."/>
            <person name="Bornberg-Bauer E."/>
            <person name="Green P.J."/>
            <person name="Pearson G.A."/>
            <person name="Procaccini G."/>
            <person name="Duarte C.M."/>
            <person name="Schmutz J."/>
            <person name="Reusch T.B.H."/>
            <person name="Van de Peer Y."/>
        </authorList>
    </citation>
    <scope>NUCLEOTIDE SEQUENCE [LARGE SCALE GENOMIC DNA]</scope>
    <source>
        <strain evidence="4">cv. Finnish</strain>
    </source>
</reference>
<evidence type="ECO:0000313" key="3">
    <source>
        <dbReference type="EMBL" id="KMZ64210.1"/>
    </source>
</evidence>
<proteinExistence type="predicted"/>
<dbReference type="AlphaFoldDB" id="A0A0K9P7S1"/>
<sequence length="429" mass="49109">MTKTAAVVGESMISDRQQWEKTLKKQLASMLKKQKSQIETLLHERYYLEDYLQRQHTQWHSKNQTLKHQISQMRKMHELAKKAQDARLECFLGLKDRVISVLKDQTEKSERNVENFGECLESLVQQISDLNADRGKETHEHEVAKLRSEMQNMEATCKNLISIKDSEITSLLTQKDLLQTQLKQSSSDLHSFKKSQLDENSKSLKKLQSTINDLRKSAIEKDEMIAKLRRDRNLLVNDMNDATNKIAKLESDVEELRACVYEKSELIAKLRRQQQLEQSILPPKSLSRNIKKKHPATSLSDNRYENSSQPRPPESLLQNPKLKSTPVTEKTNKEEASLQTLPRRSARLQSIRLKSCSSSKESTAVSANVTEKTNKEEASLQTLPRHSARLQSRGLKSCSSSKESTAVSSPTNLLFPSTFKVPKLNSRTR</sequence>
<organism evidence="3 4">
    <name type="scientific">Zostera marina</name>
    <name type="common">Eelgrass</name>
    <dbReference type="NCBI Taxonomy" id="29655"/>
    <lineage>
        <taxon>Eukaryota</taxon>
        <taxon>Viridiplantae</taxon>
        <taxon>Streptophyta</taxon>
        <taxon>Embryophyta</taxon>
        <taxon>Tracheophyta</taxon>
        <taxon>Spermatophyta</taxon>
        <taxon>Magnoliopsida</taxon>
        <taxon>Liliopsida</taxon>
        <taxon>Zosteraceae</taxon>
        <taxon>Zostera</taxon>
    </lineage>
</organism>
<dbReference type="Proteomes" id="UP000036987">
    <property type="component" value="Unassembled WGS sequence"/>
</dbReference>